<evidence type="ECO:0000313" key="4">
    <source>
        <dbReference type="Proteomes" id="UP000550401"/>
    </source>
</evidence>
<proteinExistence type="predicted"/>
<keyword evidence="3" id="KW-0378">Hydrolase</keyword>
<accession>A0A839F110</accession>
<dbReference type="InterPro" id="IPR006680">
    <property type="entry name" value="Amidohydro-rel"/>
</dbReference>
<keyword evidence="1" id="KW-0732">Signal</keyword>
<dbReference type="SUPFAM" id="SSF51556">
    <property type="entry name" value="Metallo-dependent hydrolases"/>
    <property type="match status" value="1"/>
</dbReference>
<dbReference type="InterPro" id="IPR032466">
    <property type="entry name" value="Metal_Hydrolase"/>
</dbReference>
<dbReference type="Gene3D" id="3.40.50.10910">
    <property type="entry name" value="Amidohydrolase"/>
    <property type="match status" value="1"/>
</dbReference>
<dbReference type="EMBL" id="JACGXL010000001">
    <property type="protein sequence ID" value="MBA8886810.1"/>
    <property type="molecule type" value="Genomic_DNA"/>
</dbReference>
<evidence type="ECO:0000259" key="2">
    <source>
        <dbReference type="Pfam" id="PF01979"/>
    </source>
</evidence>
<dbReference type="PANTHER" id="PTHR43135">
    <property type="entry name" value="ALPHA-D-RIBOSE 1-METHYLPHOSPHONATE 5-TRIPHOSPHATE DIPHOSPHATASE"/>
    <property type="match status" value="1"/>
</dbReference>
<dbReference type="Gene3D" id="1.20.58.520">
    <property type="entry name" value="Amidohydrolase"/>
    <property type="match status" value="1"/>
</dbReference>
<evidence type="ECO:0000313" key="3">
    <source>
        <dbReference type="EMBL" id="MBA8886810.1"/>
    </source>
</evidence>
<feature type="domain" description="Amidohydrolase-related" evidence="2">
    <location>
        <begin position="307"/>
        <end position="646"/>
    </location>
</feature>
<protein>
    <submittedName>
        <fullName evidence="3">Imidazolonepropionase-like amidohydrolase</fullName>
    </submittedName>
</protein>
<dbReference type="SUPFAM" id="SSF51338">
    <property type="entry name" value="Composite domain of metallo-dependent hydrolases"/>
    <property type="match status" value="1"/>
</dbReference>
<gene>
    <name evidence="3" type="ORF">FHW12_001001</name>
</gene>
<dbReference type="Gene3D" id="3.30.110.90">
    <property type="entry name" value="Amidohydrolase"/>
    <property type="match status" value="1"/>
</dbReference>
<dbReference type="AlphaFoldDB" id="A0A839F110"/>
<feature type="chain" id="PRO_5032290518" evidence="1">
    <location>
        <begin position="21"/>
        <end position="680"/>
    </location>
</feature>
<dbReference type="Pfam" id="PF01979">
    <property type="entry name" value="Amidohydro_1"/>
    <property type="match status" value="1"/>
</dbReference>
<evidence type="ECO:0000256" key="1">
    <source>
        <dbReference type="SAM" id="SignalP"/>
    </source>
</evidence>
<keyword evidence="4" id="KW-1185">Reference proteome</keyword>
<dbReference type="Gene3D" id="2.30.40.10">
    <property type="entry name" value="Urease, subunit C, domain 1"/>
    <property type="match status" value="1"/>
</dbReference>
<name>A0A839F110_9GAMM</name>
<dbReference type="Proteomes" id="UP000550401">
    <property type="component" value="Unassembled WGS sequence"/>
</dbReference>
<feature type="signal peptide" evidence="1">
    <location>
        <begin position="1"/>
        <end position="20"/>
    </location>
</feature>
<dbReference type="GO" id="GO:0016810">
    <property type="term" value="F:hydrolase activity, acting on carbon-nitrogen (but not peptide) bonds"/>
    <property type="evidence" value="ECO:0007669"/>
    <property type="project" value="InterPro"/>
</dbReference>
<dbReference type="PANTHER" id="PTHR43135:SF3">
    <property type="entry name" value="ALPHA-D-RIBOSE 1-METHYLPHOSPHONATE 5-TRIPHOSPHATE DIPHOSPHATASE"/>
    <property type="match status" value="1"/>
</dbReference>
<dbReference type="RefSeq" id="WP_182529857.1">
    <property type="nucleotide sequence ID" value="NZ_JACGXL010000001.1"/>
</dbReference>
<dbReference type="InterPro" id="IPR011059">
    <property type="entry name" value="Metal-dep_hydrolase_composite"/>
</dbReference>
<dbReference type="InterPro" id="IPR051781">
    <property type="entry name" value="Metallo-dep_Hydrolase"/>
</dbReference>
<sequence length="680" mass="73156">MKHRLAFAVLCALAPLPAVAADGARYTAIFGGKNVGHVFVTTKGDTSTIDYDVKNNGRGPTIAETVTLGEDGLPQAWAIKGTTTFGSKVDERFERSGANASWVDSTGKGTAKVDAPAIYVSQSGSPWSDEVYARALLKRHDLSMPALPGGTLRLEKGATLDVDGKGGKLQVMRYDLSGIDTQPETMLLDADNRLFAAVSPSFILVREGYEGEEVRLRKLAADWTTERYATIQREIAHSYGAPVRIRNVRVFDPVTSALGDPVAVLVNGREIAAIEPLGSPATPGEVTIDGGGGTLVAGMVEMHAHLGQNAALLNLLAGITTVRDMGNDNAVLDALVQRIDKGETAGPRVVRSGFIEGKSPFSANNGFVVDSQDKAIDAVRWYGARGYWQIKVYNSMNPAWVPAIVAEAHRLGMRVAGHVPAFATADQMIEAGYDEMTHINQFALGWVIGPGEDTRTLFRLTALKRLPALDLDSPKVQHTIDLMVKGHKAIDPTLGIHEMLLLNRDGQVPPGAVDYLGHLPVGARRDAMKQLADTSAPGDDEAYRGAFDKLVDVVRRLHERGVFIVFGTDTGGSFTYHRELELYQKAGMSAPEILKRATFDSAQYLGQDQRTGSIAKGKLADFFLVPGDPTKDLKAIKTIAMVVKDGTFYYPAEAYPKFGIEPFAPAPKVTLPATPPPAAK</sequence>
<reference evidence="3 4" key="1">
    <citation type="submission" date="2020-07" db="EMBL/GenBank/DDBJ databases">
        <title>Genomic Encyclopedia of Type Strains, Phase IV (KMG-V): Genome sequencing to study the core and pangenomes of soil and plant-associated prokaryotes.</title>
        <authorList>
            <person name="Whitman W."/>
        </authorList>
    </citation>
    <scope>NUCLEOTIDE SEQUENCE [LARGE SCALE GENOMIC DNA]</scope>
    <source>
        <strain evidence="3 4">RH2WT43</strain>
    </source>
</reference>
<comment type="caution">
    <text evidence="3">The sequence shown here is derived from an EMBL/GenBank/DDBJ whole genome shotgun (WGS) entry which is preliminary data.</text>
</comment>
<organism evidence="3 4">
    <name type="scientific">Dokdonella fugitiva</name>
    <dbReference type="NCBI Taxonomy" id="328517"/>
    <lineage>
        <taxon>Bacteria</taxon>
        <taxon>Pseudomonadati</taxon>
        <taxon>Pseudomonadota</taxon>
        <taxon>Gammaproteobacteria</taxon>
        <taxon>Lysobacterales</taxon>
        <taxon>Rhodanobacteraceae</taxon>
        <taxon>Dokdonella</taxon>
    </lineage>
</organism>